<dbReference type="AlphaFoldDB" id="R4X955"/>
<dbReference type="Proteomes" id="UP000013776">
    <property type="component" value="Unassembled WGS sequence"/>
</dbReference>
<gene>
    <name evidence="1" type="ORF">TAPDE_000241</name>
</gene>
<dbReference type="VEuPathDB" id="FungiDB:TAPDE_000241"/>
<dbReference type="PANTHER" id="PTHR42055:SF1">
    <property type="entry name" value="YALI0E03476P"/>
    <property type="match status" value="1"/>
</dbReference>
<reference evidence="1 2" key="1">
    <citation type="journal article" date="2013" name="MBio">
        <title>Genome sequencing of the plant pathogen Taphrina deformans, the causal agent of peach leaf curl.</title>
        <authorList>
            <person name="Cisse O.H."/>
            <person name="Almeida J.M.G.C.F."/>
            <person name="Fonseca A."/>
            <person name="Kumar A.A."/>
            <person name="Salojaervi J."/>
            <person name="Overmyer K."/>
            <person name="Hauser P.M."/>
            <person name="Pagni M."/>
        </authorList>
    </citation>
    <scope>NUCLEOTIDE SEQUENCE [LARGE SCALE GENOMIC DNA]</scope>
    <source>
        <strain evidence="2">PYCC 5710 / ATCC 11124 / CBS 356.35 / IMI 108563 / JCM 9778 / NBRC 8474</strain>
    </source>
</reference>
<dbReference type="PANTHER" id="PTHR42055">
    <property type="entry name" value="YALI0E03476P"/>
    <property type="match status" value="1"/>
</dbReference>
<dbReference type="eggNOG" id="ENOG502QS15">
    <property type="taxonomic scope" value="Eukaryota"/>
</dbReference>
<sequence length="487" mass="54518">MSGKSNRCRVYTYYDKTTKSEDTEALLQVWLKSWWALGLYPVILTNEISIKHPEYKSLRDKYADAGFSLERLDAILAMDYMNYEGMLTAPYVFPIASTNDAMLKQMRQCQVLDVMTKYRSSRDDIMRGSSMAYKILVKALVTYNGPVDKKRVGVLGIEGVPGANFRELEDTKTFAVYDKETVEKLYPKLYDGRPVGKGGKTFTFVKSELAALVNGHLQDNFLVNHRNGIEVLSPELAITDSDFTSRSSLRIAMELTRCNLTPLPKTCSPQHASSTTKCFDCTQLISSAIIKPVTGFVPKNATFFIGSVPHPLTLLALEKMTTELDAATIRDSKQNAWSKGTLTQALPRHSGAIQGLVFLSNSLYSHEDLQLPDAHMWHLLEQDVDAGEAEYTFGFSLPELKTSLDQLAQSSKQKSTKFQENFAEIKALVGQPLEKKVTSKAMEVTEAWSQYDAGAHQLIKNYIRYRSATLQAMKRENSGAFVVLALN</sequence>
<dbReference type="EMBL" id="CAHR02000005">
    <property type="protein sequence ID" value="CCG80697.1"/>
    <property type="molecule type" value="Genomic_DNA"/>
</dbReference>
<organism evidence="1 2">
    <name type="scientific">Taphrina deformans (strain PYCC 5710 / ATCC 11124 / CBS 356.35 / IMI 108563 / JCM 9778 / NBRC 8474)</name>
    <name type="common">Peach leaf curl fungus</name>
    <name type="synonym">Lalaria deformans</name>
    <dbReference type="NCBI Taxonomy" id="1097556"/>
    <lineage>
        <taxon>Eukaryota</taxon>
        <taxon>Fungi</taxon>
        <taxon>Dikarya</taxon>
        <taxon>Ascomycota</taxon>
        <taxon>Taphrinomycotina</taxon>
        <taxon>Taphrinomycetes</taxon>
        <taxon>Taphrinales</taxon>
        <taxon>Taphrinaceae</taxon>
        <taxon>Taphrina</taxon>
    </lineage>
</organism>
<dbReference type="OrthoDB" id="5312133at2759"/>
<keyword evidence="2" id="KW-1185">Reference proteome</keyword>
<accession>R4X955</accession>
<comment type="caution">
    <text evidence="1">The sequence shown here is derived from an EMBL/GenBank/DDBJ whole genome shotgun (WGS) entry which is preliminary data.</text>
</comment>
<proteinExistence type="predicted"/>
<evidence type="ECO:0000313" key="1">
    <source>
        <dbReference type="EMBL" id="CCG80697.1"/>
    </source>
</evidence>
<evidence type="ECO:0000313" key="2">
    <source>
        <dbReference type="Proteomes" id="UP000013776"/>
    </source>
</evidence>
<protein>
    <submittedName>
        <fullName evidence="1">Uncharacterized protein</fullName>
    </submittedName>
</protein>
<name>R4X955_TAPDE</name>